<accession>A0AA41V3X7</accession>
<dbReference type="InterPro" id="IPR012334">
    <property type="entry name" value="Pectin_lyas_fold"/>
</dbReference>
<dbReference type="EMBL" id="JAJJMA010107652">
    <property type="protein sequence ID" value="MCL7030992.1"/>
    <property type="molecule type" value="Genomic_DNA"/>
</dbReference>
<keyword evidence="5 8" id="KW-0378">Hydrolase</keyword>
<evidence type="ECO:0000256" key="7">
    <source>
        <dbReference type="PROSITE-ProRule" id="PRU10040"/>
    </source>
</evidence>
<protein>
    <recommendedName>
        <fullName evidence="3 8">Pectinesterase</fullName>
        <ecNumber evidence="3 8">3.1.1.11</ecNumber>
    </recommendedName>
</protein>
<proteinExistence type="predicted"/>
<evidence type="ECO:0000313" key="10">
    <source>
        <dbReference type="EMBL" id="MCL7030992.1"/>
    </source>
</evidence>
<dbReference type="InterPro" id="IPR011050">
    <property type="entry name" value="Pectin_lyase_fold/virulence"/>
</dbReference>
<comment type="catalytic activity">
    <reaction evidence="8">
        <text>[(1-&gt;4)-alpha-D-galacturonosyl methyl ester](n) + n H2O = [(1-&gt;4)-alpha-D-galacturonosyl](n) + n methanol + n H(+)</text>
        <dbReference type="Rhea" id="RHEA:22380"/>
        <dbReference type="Rhea" id="RHEA-COMP:14570"/>
        <dbReference type="Rhea" id="RHEA-COMP:14573"/>
        <dbReference type="ChEBI" id="CHEBI:15377"/>
        <dbReference type="ChEBI" id="CHEBI:15378"/>
        <dbReference type="ChEBI" id="CHEBI:17790"/>
        <dbReference type="ChEBI" id="CHEBI:140522"/>
        <dbReference type="ChEBI" id="CHEBI:140523"/>
        <dbReference type="EC" id="3.1.1.11"/>
    </reaction>
</comment>
<sequence length="336" mass="37052">MEKEMKDLIARARISLAMIAEISSSNAEPTSWLTSKPMHLPSWVTMRDNKLLETLPNTVKPNVVVAKDKSGNYTSVQQAVTAAPNNSDTRYVIHIKAGVYKERVVIGKMKTNLTFVGDGMNATVTGSLNCVDGTSTYNSGTVDGFLAQGICFQNAAGPAKQQAVAIRVSADRAVFSRCKFDAYQDTLYAHTCRQFYRDCSIMGTVDFIFGNAAMVVQDSNIIARKPMSKQTNMCTAQGRTNWNQVTDLKAVNGSFKTFLGRPWKEYSRTVYMQSHLGDHIDPAGWSPWNKSNPFTKTLYYGEYANQGPGAGTGKRVKWPGYHVIKKNNGSNEVHSG</sequence>
<dbReference type="GO" id="GO:0030599">
    <property type="term" value="F:pectinesterase activity"/>
    <property type="evidence" value="ECO:0007669"/>
    <property type="project" value="UniProtKB-UniRule"/>
</dbReference>
<dbReference type="SUPFAM" id="SSF51126">
    <property type="entry name" value="Pectin lyase-like"/>
    <property type="match status" value="1"/>
</dbReference>
<comment type="function">
    <text evidence="8">Acts in the modification of cell walls via demethylesterification of cell wall pectin.</text>
</comment>
<feature type="domain" description="Pectinesterase catalytic" evidence="9">
    <location>
        <begin position="62"/>
        <end position="329"/>
    </location>
</feature>
<evidence type="ECO:0000313" key="11">
    <source>
        <dbReference type="Proteomes" id="UP001177140"/>
    </source>
</evidence>
<comment type="subcellular location">
    <subcellularLocation>
        <location evidence="1 8">Secreted</location>
        <location evidence="1 8">Cell wall</location>
    </subcellularLocation>
</comment>
<evidence type="ECO:0000256" key="2">
    <source>
        <dbReference type="ARBA" id="ARBA00005184"/>
    </source>
</evidence>
<evidence type="ECO:0000256" key="3">
    <source>
        <dbReference type="ARBA" id="ARBA00013229"/>
    </source>
</evidence>
<dbReference type="Proteomes" id="UP001177140">
    <property type="component" value="Unassembled WGS sequence"/>
</dbReference>
<feature type="active site" evidence="7">
    <location>
        <position position="206"/>
    </location>
</feature>
<gene>
    <name evidence="10" type="ORF">MKW94_014710</name>
</gene>
<dbReference type="Pfam" id="PF01095">
    <property type="entry name" value="Pectinesterase"/>
    <property type="match status" value="1"/>
</dbReference>
<keyword evidence="11" id="KW-1185">Reference proteome</keyword>
<keyword evidence="4 8" id="KW-0134">Cell wall</keyword>
<dbReference type="Gene3D" id="2.160.20.10">
    <property type="entry name" value="Single-stranded right-handed beta-helix, Pectin lyase-like"/>
    <property type="match status" value="1"/>
</dbReference>
<dbReference type="GO" id="GO:0045490">
    <property type="term" value="P:pectin catabolic process"/>
    <property type="evidence" value="ECO:0007669"/>
    <property type="project" value="UniProtKB-UniRule"/>
</dbReference>
<dbReference type="InterPro" id="IPR033131">
    <property type="entry name" value="Pectinesterase_Asp_AS"/>
</dbReference>
<dbReference type="PANTHER" id="PTHR31707">
    <property type="entry name" value="PECTINESTERASE"/>
    <property type="match status" value="1"/>
</dbReference>
<evidence type="ECO:0000256" key="4">
    <source>
        <dbReference type="ARBA" id="ARBA00022512"/>
    </source>
</evidence>
<comment type="pathway">
    <text evidence="2 8">Glycan metabolism; pectin degradation; 2-dehydro-3-deoxy-D-gluconate from pectin: step 1/5.</text>
</comment>
<dbReference type="InterPro" id="IPR000070">
    <property type="entry name" value="Pectinesterase_cat"/>
</dbReference>
<dbReference type="EC" id="3.1.1.11" evidence="3 8"/>
<reference evidence="10" key="1">
    <citation type="submission" date="2022-03" db="EMBL/GenBank/DDBJ databases">
        <title>A functionally conserved STORR gene fusion in Papaver species that diverged 16.8 million years ago.</title>
        <authorList>
            <person name="Catania T."/>
        </authorList>
    </citation>
    <scope>NUCLEOTIDE SEQUENCE</scope>
    <source>
        <strain evidence="10">S-191538</strain>
    </source>
</reference>
<name>A0AA41V3X7_PAPNU</name>
<organism evidence="10 11">
    <name type="scientific">Papaver nudicaule</name>
    <name type="common">Iceland poppy</name>
    <dbReference type="NCBI Taxonomy" id="74823"/>
    <lineage>
        <taxon>Eukaryota</taxon>
        <taxon>Viridiplantae</taxon>
        <taxon>Streptophyta</taxon>
        <taxon>Embryophyta</taxon>
        <taxon>Tracheophyta</taxon>
        <taxon>Spermatophyta</taxon>
        <taxon>Magnoliopsida</taxon>
        <taxon>Ranunculales</taxon>
        <taxon>Papaveraceae</taxon>
        <taxon>Papaveroideae</taxon>
        <taxon>Papaver</taxon>
    </lineage>
</organism>
<evidence type="ECO:0000256" key="6">
    <source>
        <dbReference type="ARBA" id="ARBA00023085"/>
    </source>
</evidence>
<evidence type="ECO:0000256" key="8">
    <source>
        <dbReference type="RuleBase" id="RU000589"/>
    </source>
</evidence>
<keyword evidence="8" id="KW-0961">Cell wall biogenesis/degradation</keyword>
<dbReference type="PROSITE" id="PS00503">
    <property type="entry name" value="PECTINESTERASE_2"/>
    <property type="match status" value="1"/>
</dbReference>
<dbReference type="InterPro" id="IPR018040">
    <property type="entry name" value="Pectinesterase_Tyr_AS"/>
</dbReference>
<dbReference type="GO" id="GO:0042545">
    <property type="term" value="P:cell wall modification"/>
    <property type="evidence" value="ECO:0007669"/>
    <property type="project" value="UniProtKB-UniRule"/>
</dbReference>
<evidence type="ECO:0000256" key="5">
    <source>
        <dbReference type="ARBA" id="ARBA00022801"/>
    </source>
</evidence>
<evidence type="ECO:0000256" key="1">
    <source>
        <dbReference type="ARBA" id="ARBA00004191"/>
    </source>
</evidence>
<comment type="caution">
    <text evidence="10">The sequence shown here is derived from an EMBL/GenBank/DDBJ whole genome shotgun (WGS) entry which is preliminary data.</text>
</comment>
<dbReference type="FunFam" id="2.160.20.10:FF:000029">
    <property type="entry name" value="Pectinesterase 4"/>
    <property type="match status" value="1"/>
</dbReference>
<keyword evidence="6 8" id="KW-0063">Aspartyl esterase</keyword>
<dbReference type="AlphaFoldDB" id="A0AA41V3X7"/>
<keyword evidence="8" id="KW-0964">Secreted</keyword>
<dbReference type="PROSITE" id="PS00800">
    <property type="entry name" value="PECTINESTERASE_1"/>
    <property type="match status" value="1"/>
</dbReference>
<evidence type="ECO:0000259" key="9">
    <source>
        <dbReference type="Pfam" id="PF01095"/>
    </source>
</evidence>